<feature type="region of interest" description="Disordered" evidence="1">
    <location>
        <begin position="100"/>
        <end position="124"/>
    </location>
</feature>
<feature type="signal peptide" evidence="2">
    <location>
        <begin position="1"/>
        <end position="17"/>
    </location>
</feature>
<evidence type="ECO:0000256" key="2">
    <source>
        <dbReference type="SAM" id="SignalP"/>
    </source>
</evidence>
<dbReference type="PANTHER" id="PTHR37435">
    <property type="entry name" value="PROTEIN CBG14344"/>
    <property type="match status" value="1"/>
</dbReference>
<proteinExistence type="predicted"/>
<feature type="compositionally biased region" description="Low complexity" evidence="1">
    <location>
        <begin position="100"/>
        <end position="118"/>
    </location>
</feature>
<name>A0A9P1N5J2_9PELO</name>
<feature type="domain" description="aECM cysteine-cradle" evidence="3">
    <location>
        <begin position="318"/>
        <end position="368"/>
    </location>
</feature>
<dbReference type="AlphaFoldDB" id="A0A9P1N5J2"/>
<evidence type="ECO:0000259" key="3">
    <source>
        <dbReference type="Pfam" id="PF23626"/>
    </source>
</evidence>
<dbReference type="InterPro" id="IPR055352">
    <property type="entry name" value="CCD_aECM"/>
</dbReference>
<keyword evidence="5" id="KW-1185">Reference proteome</keyword>
<evidence type="ECO:0000313" key="5">
    <source>
        <dbReference type="Proteomes" id="UP001152747"/>
    </source>
</evidence>
<evidence type="ECO:0000256" key="1">
    <source>
        <dbReference type="SAM" id="MobiDB-lite"/>
    </source>
</evidence>
<reference evidence="4" key="1">
    <citation type="submission" date="2022-11" db="EMBL/GenBank/DDBJ databases">
        <authorList>
            <person name="Kikuchi T."/>
        </authorList>
    </citation>
    <scope>NUCLEOTIDE SEQUENCE</scope>
    <source>
        <strain evidence="4">PS1010</strain>
    </source>
</reference>
<accession>A0A9P1N5J2</accession>
<dbReference type="Proteomes" id="UP001152747">
    <property type="component" value="Unassembled WGS sequence"/>
</dbReference>
<dbReference type="Pfam" id="PF23626">
    <property type="entry name" value="CCD_aECM"/>
    <property type="match status" value="1"/>
</dbReference>
<evidence type="ECO:0000313" key="4">
    <source>
        <dbReference type="EMBL" id="CAI5448617.1"/>
    </source>
</evidence>
<comment type="caution">
    <text evidence="4">The sequence shown here is derived from an EMBL/GenBank/DDBJ whole genome shotgun (WGS) entry which is preliminary data.</text>
</comment>
<sequence>MTKFLLFFIIFIPLIFANSSILQRYEQRLNSALSKTGKTVKRYKCVEEYVTYDKFGKTVEAKRGAQFTSTVMPEIQREIRRKPARKVTIAMNDAAVSTTSTSTTTSIPIPSTISSSPTKHSFDSLNEEETDKLIEEMYLKKKGSHENPTTTSIPIATTTETVLPTKAQIYSTDMNSVDSILPPVSAPRYNPNPRKTSEEFIPFYPRRRSHRQEYDDDDLDNLDYEDFEYFQPFRRGFRRHEHRNSNVKVTRDLSPLKAHRRLRHQVPYRRYLPKAPPSGPPVYNKPVALPVEPKAAVEPVKMKPIEQSNPQEMQTANEESCSKIAKLAKNFGIKDVSSWSRSNCAFLQMYAPTASCDLIYHFIDSCKLQKMF</sequence>
<gene>
    <name evidence="4" type="ORF">CAMP_LOCUS11254</name>
</gene>
<protein>
    <recommendedName>
        <fullName evidence="3">aECM cysteine-cradle domain-containing protein</fullName>
    </recommendedName>
</protein>
<organism evidence="4 5">
    <name type="scientific">Caenorhabditis angaria</name>
    <dbReference type="NCBI Taxonomy" id="860376"/>
    <lineage>
        <taxon>Eukaryota</taxon>
        <taxon>Metazoa</taxon>
        <taxon>Ecdysozoa</taxon>
        <taxon>Nematoda</taxon>
        <taxon>Chromadorea</taxon>
        <taxon>Rhabditida</taxon>
        <taxon>Rhabditina</taxon>
        <taxon>Rhabditomorpha</taxon>
        <taxon>Rhabditoidea</taxon>
        <taxon>Rhabditidae</taxon>
        <taxon>Peloderinae</taxon>
        <taxon>Caenorhabditis</taxon>
    </lineage>
</organism>
<dbReference type="PANTHER" id="PTHR37435:SF2">
    <property type="entry name" value="GROUND-LIKE DOMAIN-CONTAINING PROTEIN"/>
    <property type="match status" value="1"/>
</dbReference>
<keyword evidence="2" id="KW-0732">Signal</keyword>
<feature type="chain" id="PRO_5040315379" description="aECM cysteine-cradle domain-containing protein" evidence="2">
    <location>
        <begin position="18"/>
        <end position="372"/>
    </location>
</feature>
<dbReference type="OrthoDB" id="5861617at2759"/>
<dbReference type="EMBL" id="CANHGI010000004">
    <property type="protein sequence ID" value="CAI5448617.1"/>
    <property type="molecule type" value="Genomic_DNA"/>
</dbReference>